<dbReference type="RefSeq" id="WP_191910768.1">
    <property type="nucleotide sequence ID" value="NZ_JABUXR010000002.1"/>
</dbReference>
<organism evidence="3 4">
    <name type="scientific">Limosilactobacillus urinaemulieris</name>
    <dbReference type="NCBI Taxonomy" id="2742600"/>
    <lineage>
        <taxon>Bacteria</taxon>
        <taxon>Bacillati</taxon>
        <taxon>Bacillota</taxon>
        <taxon>Bacilli</taxon>
        <taxon>Lactobacillales</taxon>
        <taxon>Lactobacillaceae</taxon>
        <taxon>Limosilactobacillus</taxon>
    </lineage>
</organism>
<comment type="caution">
    <text evidence="3">The sequence shown here is derived from an EMBL/GenBank/DDBJ whole genome shotgun (WGS) entry which is preliminary data.</text>
</comment>
<dbReference type="PANTHER" id="PTHR46558">
    <property type="entry name" value="TRACRIPTIONAL REGULATORY PROTEIN-RELATED-RELATED"/>
    <property type="match status" value="1"/>
</dbReference>
<dbReference type="SUPFAM" id="SSF47413">
    <property type="entry name" value="lambda repressor-like DNA-binding domains"/>
    <property type="match status" value="1"/>
</dbReference>
<dbReference type="InterPro" id="IPR010982">
    <property type="entry name" value="Lambda_DNA-bd_dom_sf"/>
</dbReference>
<keyword evidence="1" id="KW-0238">DNA-binding</keyword>
<dbReference type="SMART" id="SM00530">
    <property type="entry name" value="HTH_XRE"/>
    <property type="match status" value="1"/>
</dbReference>
<dbReference type="PROSITE" id="PS50943">
    <property type="entry name" value="HTH_CROC1"/>
    <property type="match status" value="1"/>
</dbReference>
<evidence type="ECO:0000313" key="3">
    <source>
        <dbReference type="EMBL" id="MBD8084944.1"/>
    </source>
</evidence>
<reference evidence="3 4" key="1">
    <citation type="submission" date="2020-06" db="EMBL/GenBank/DDBJ databases">
        <title>Limosilactobacillus sp. nov.</title>
        <authorList>
            <person name="Ksiezarek M."/>
            <person name="Goncalves Ribeiro T."/>
            <person name="Rocha J."/>
            <person name="Grosso F."/>
            <person name="Peixe L."/>
        </authorList>
    </citation>
    <scope>NUCLEOTIDE SEQUENCE [LARGE SCALE GENOMIC DNA]</scope>
    <source>
        <strain evidence="4">c9Ua_26_M</strain>
    </source>
</reference>
<evidence type="ECO:0000259" key="2">
    <source>
        <dbReference type="PROSITE" id="PS50943"/>
    </source>
</evidence>
<dbReference type="PANTHER" id="PTHR46558:SF4">
    <property type="entry name" value="DNA-BIDING PHAGE PROTEIN"/>
    <property type="match status" value="1"/>
</dbReference>
<dbReference type="InterPro" id="IPR001387">
    <property type="entry name" value="Cro/C1-type_HTH"/>
</dbReference>
<gene>
    <name evidence="3" type="ORF">HUK45_01470</name>
</gene>
<protein>
    <submittedName>
        <fullName evidence="3">Helix-turn-helix transcriptional regulator</fullName>
    </submittedName>
</protein>
<accession>A0ABR8ZIR3</accession>
<feature type="domain" description="HTH cro/C1-type" evidence="2">
    <location>
        <begin position="5"/>
        <end position="60"/>
    </location>
</feature>
<name>A0ABR8ZIR3_9LACO</name>
<dbReference type="CDD" id="cd00093">
    <property type="entry name" value="HTH_XRE"/>
    <property type="match status" value="1"/>
</dbReference>
<proteinExistence type="predicted"/>
<sequence>MQLILYDLRKNKKKMTQEQMATYLGITPKTYRSKELGNSEFTLDEMFAIAKMFNMKIDDIFLPRKYQNGTCKHAVKK</sequence>
<dbReference type="Proteomes" id="UP000645007">
    <property type="component" value="Unassembled WGS sequence"/>
</dbReference>
<evidence type="ECO:0000256" key="1">
    <source>
        <dbReference type="ARBA" id="ARBA00023125"/>
    </source>
</evidence>
<dbReference type="Gene3D" id="1.10.260.40">
    <property type="entry name" value="lambda repressor-like DNA-binding domains"/>
    <property type="match status" value="1"/>
</dbReference>
<dbReference type="EMBL" id="JABUXR010000002">
    <property type="protein sequence ID" value="MBD8084944.1"/>
    <property type="molecule type" value="Genomic_DNA"/>
</dbReference>
<evidence type="ECO:0000313" key="4">
    <source>
        <dbReference type="Proteomes" id="UP000645007"/>
    </source>
</evidence>
<keyword evidence="4" id="KW-1185">Reference proteome</keyword>
<dbReference type="Pfam" id="PF01381">
    <property type="entry name" value="HTH_3"/>
    <property type="match status" value="1"/>
</dbReference>